<dbReference type="EMBL" id="SISK01000011">
    <property type="protein sequence ID" value="TBN38030.1"/>
    <property type="molecule type" value="Genomic_DNA"/>
</dbReference>
<accession>A0A4Q9FWK4</accession>
<organism evidence="1 2">
    <name type="scientific">Paracoccus subflavus</name>
    <dbReference type="NCBI Taxonomy" id="2528244"/>
    <lineage>
        <taxon>Bacteria</taxon>
        <taxon>Pseudomonadati</taxon>
        <taxon>Pseudomonadota</taxon>
        <taxon>Alphaproteobacteria</taxon>
        <taxon>Rhodobacterales</taxon>
        <taxon>Paracoccaceae</taxon>
        <taxon>Paracoccus</taxon>
    </lineage>
</organism>
<keyword evidence="2" id="KW-1185">Reference proteome</keyword>
<reference evidence="1 2" key="1">
    <citation type="submission" date="2019-02" db="EMBL/GenBank/DDBJ databases">
        <title>Paracoccus subflavus sp. nov., isolated from marine sediment of the Pacific Ocean.</title>
        <authorList>
            <person name="Zhang G."/>
        </authorList>
    </citation>
    <scope>NUCLEOTIDE SEQUENCE [LARGE SCALE GENOMIC DNA]</scope>
    <source>
        <strain evidence="1 2">GY0581</strain>
    </source>
</reference>
<gene>
    <name evidence="1" type="ORF">EYE42_13390</name>
</gene>
<proteinExistence type="predicted"/>
<name>A0A4Q9FWK4_9RHOB</name>
<dbReference type="RefSeq" id="WP_130991827.1">
    <property type="nucleotide sequence ID" value="NZ_SISK01000011.1"/>
</dbReference>
<dbReference type="OrthoDB" id="7063787at2"/>
<evidence type="ECO:0000313" key="2">
    <source>
        <dbReference type="Proteomes" id="UP000293520"/>
    </source>
</evidence>
<dbReference type="Proteomes" id="UP000293520">
    <property type="component" value="Unassembled WGS sequence"/>
</dbReference>
<evidence type="ECO:0000313" key="1">
    <source>
        <dbReference type="EMBL" id="TBN38030.1"/>
    </source>
</evidence>
<dbReference type="AlphaFoldDB" id="A0A4Q9FWK4"/>
<sequence length="175" mass="20034">MEGSSSFSLLFEDFPELRAPEAMLEKEVLAHFGLLFSGYALLETGLQNCYIFWQLRTLQSGGRISDQAAWEVSYDFLERHAHASTFGTLLKLLSNCVFLSAYQGELDDLKKKRDYFAHHFFREENDKMFSRAAMLQLIDGMDSLRRRVKVAEQHVDSAAFAMISEIYPGVDLSEN</sequence>
<comment type="caution">
    <text evidence="1">The sequence shown here is derived from an EMBL/GenBank/DDBJ whole genome shotgun (WGS) entry which is preliminary data.</text>
</comment>
<protein>
    <submittedName>
        <fullName evidence="1">Uncharacterized protein</fullName>
    </submittedName>
</protein>